<feature type="transmembrane region" description="Helical" evidence="1">
    <location>
        <begin position="6"/>
        <end position="24"/>
    </location>
</feature>
<evidence type="ECO:0000313" key="2">
    <source>
        <dbReference type="EMBL" id="CAJ2505528.1"/>
    </source>
</evidence>
<organism evidence="2 3">
    <name type="scientific">Anthostomella pinea</name>
    <dbReference type="NCBI Taxonomy" id="933095"/>
    <lineage>
        <taxon>Eukaryota</taxon>
        <taxon>Fungi</taxon>
        <taxon>Dikarya</taxon>
        <taxon>Ascomycota</taxon>
        <taxon>Pezizomycotina</taxon>
        <taxon>Sordariomycetes</taxon>
        <taxon>Xylariomycetidae</taxon>
        <taxon>Xylariales</taxon>
        <taxon>Xylariaceae</taxon>
        <taxon>Anthostomella</taxon>
    </lineage>
</organism>
<keyword evidence="3" id="KW-1185">Reference proteome</keyword>
<reference evidence="2" key="1">
    <citation type="submission" date="2023-10" db="EMBL/GenBank/DDBJ databases">
        <authorList>
            <person name="Hackl T."/>
        </authorList>
    </citation>
    <scope>NUCLEOTIDE SEQUENCE</scope>
</reference>
<keyword evidence="1" id="KW-0812">Transmembrane</keyword>
<name>A0AAI8VID9_9PEZI</name>
<keyword evidence="1" id="KW-0472">Membrane</keyword>
<comment type="caution">
    <text evidence="2">The sequence shown here is derived from an EMBL/GenBank/DDBJ whole genome shotgun (WGS) entry which is preliminary data.</text>
</comment>
<feature type="transmembrane region" description="Helical" evidence="1">
    <location>
        <begin position="44"/>
        <end position="64"/>
    </location>
</feature>
<protein>
    <submittedName>
        <fullName evidence="2">Uu.00g129220.m01.CDS01</fullName>
    </submittedName>
</protein>
<accession>A0AAI8VID9</accession>
<feature type="transmembrane region" description="Helical" evidence="1">
    <location>
        <begin position="109"/>
        <end position="127"/>
    </location>
</feature>
<evidence type="ECO:0000313" key="3">
    <source>
        <dbReference type="Proteomes" id="UP001295740"/>
    </source>
</evidence>
<dbReference type="Proteomes" id="UP001295740">
    <property type="component" value="Unassembled WGS sequence"/>
</dbReference>
<keyword evidence="1" id="KW-1133">Transmembrane helix</keyword>
<dbReference type="EMBL" id="CAUWAG010000007">
    <property type="protein sequence ID" value="CAJ2505528.1"/>
    <property type="molecule type" value="Genomic_DNA"/>
</dbReference>
<proteinExistence type="predicted"/>
<evidence type="ECO:0000256" key="1">
    <source>
        <dbReference type="SAM" id="Phobius"/>
    </source>
</evidence>
<sequence>MHAAELPFAVHGIIETVAALSFIFNPEKQLPGCTPAAKLILRQYGGLLLASGLVCLAVLIEPGFNDLKKMLAMAMGSYHAWPCYRAYVRIRQDTDSNTMGGSALGGPSLHLVVHLICLAMFAFAAASPTA</sequence>
<dbReference type="AlphaFoldDB" id="A0AAI8VID9"/>
<gene>
    <name evidence="2" type="ORF">KHLLAP_LOCUS5996</name>
</gene>